<evidence type="ECO:0000313" key="4">
    <source>
        <dbReference type="EMBL" id="MBB4444412.1"/>
    </source>
</evidence>
<keyword evidence="1" id="KW-0732">Signal</keyword>
<evidence type="ECO:0008006" key="8">
    <source>
        <dbReference type="Google" id="ProtNLM"/>
    </source>
</evidence>
<protein>
    <recommendedName>
        <fullName evidence="8">Outer membrane protein assembly factor BamE</fullName>
    </recommendedName>
</protein>
<proteinExistence type="predicted"/>
<feature type="chain" id="PRO_5036214482" description="Outer membrane protein assembly factor BamE" evidence="1">
    <location>
        <begin position="24"/>
        <end position="161"/>
    </location>
</feature>
<dbReference type="EMBL" id="JACIGY010000001">
    <property type="protein sequence ID" value="MBB4409725.1"/>
    <property type="molecule type" value="Genomic_DNA"/>
</dbReference>
<keyword evidence="6" id="KW-1185">Reference proteome</keyword>
<dbReference type="EMBL" id="JACIGW010000001">
    <property type="protein sequence ID" value="MBB4347881.1"/>
    <property type="molecule type" value="Genomic_DNA"/>
</dbReference>
<reference evidence="5 6" key="1">
    <citation type="submission" date="2020-08" db="EMBL/GenBank/DDBJ databases">
        <title>Genomic Encyclopedia of Type Strains, Phase IV (KMG-V): Genome sequencing to study the core and pangenomes of soil and plant-associated prokaryotes.</title>
        <authorList>
            <person name="Whitman W."/>
        </authorList>
    </citation>
    <scope>NUCLEOTIDE SEQUENCE [LARGE SCALE GENOMIC DNA]</scope>
    <source>
        <strain evidence="3 6">SEMIA 444</strain>
        <strain evidence="2 5">SEMIA 448</strain>
        <strain evidence="4 7">SEMIA 452</strain>
    </source>
</reference>
<name>A0A7W6Y072_9HYPH</name>
<evidence type="ECO:0000256" key="1">
    <source>
        <dbReference type="SAM" id="SignalP"/>
    </source>
</evidence>
<dbReference type="EMBL" id="JACIHM010000001">
    <property type="protein sequence ID" value="MBB4444412.1"/>
    <property type="molecule type" value="Genomic_DNA"/>
</dbReference>
<evidence type="ECO:0000313" key="5">
    <source>
        <dbReference type="Proteomes" id="UP000520770"/>
    </source>
</evidence>
<evidence type="ECO:0000313" key="6">
    <source>
        <dbReference type="Proteomes" id="UP000524535"/>
    </source>
</evidence>
<dbReference type="RefSeq" id="WP_183821869.1">
    <property type="nucleotide sequence ID" value="NZ_JACIGW010000001.1"/>
</dbReference>
<comment type="caution">
    <text evidence="4">The sequence shown here is derived from an EMBL/GenBank/DDBJ whole genome shotgun (WGS) entry which is preliminary data.</text>
</comment>
<gene>
    <name evidence="3" type="ORF">GGE31_000196</name>
    <name evidence="2" type="ORF">GGE33_001589</name>
    <name evidence="4" type="ORF">GGE35_000194</name>
</gene>
<sequence>MNFQTLHLRAFARLSILSLMLGACTIPPDTSRVIGENSTIAAARTELVGLDEDDVRMCAGFPTASTVTADGGTIWAYRRDMPRGNWNVVNPSFTLFGAIPAVNTSTSGSSGGNCSTQFRFAENRLKQMEFAGDNNTATDLNGLCVSMIDNCLIYARKKKAR</sequence>
<dbReference type="Proteomes" id="UP000524535">
    <property type="component" value="Unassembled WGS sequence"/>
</dbReference>
<evidence type="ECO:0000313" key="3">
    <source>
        <dbReference type="EMBL" id="MBB4409725.1"/>
    </source>
</evidence>
<evidence type="ECO:0000313" key="2">
    <source>
        <dbReference type="EMBL" id="MBB4347881.1"/>
    </source>
</evidence>
<organism evidence="4 7">
    <name type="scientific">Aliirhizobium cellulosilyticum</name>
    <dbReference type="NCBI Taxonomy" id="393664"/>
    <lineage>
        <taxon>Bacteria</taxon>
        <taxon>Pseudomonadati</taxon>
        <taxon>Pseudomonadota</taxon>
        <taxon>Alphaproteobacteria</taxon>
        <taxon>Hyphomicrobiales</taxon>
        <taxon>Rhizobiaceae</taxon>
        <taxon>Aliirhizobium</taxon>
    </lineage>
</organism>
<feature type="signal peptide" evidence="1">
    <location>
        <begin position="1"/>
        <end position="23"/>
    </location>
</feature>
<evidence type="ECO:0000313" key="7">
    <source>
        <dbReference type="Proteomes" id="UP000576087"/>
    </source>
</evidence>
<dbReference type="Proteomes" id="UP000576087">
    <property type="component" value="Unassembled WGS sequence"/>
</dbReference>
<dbReference type="Proteomes" id="UP000520770">
    <property type="component" value="Unassembled WGS sequence"/>
</dbReference>
<dbReference type="AlphaFoldDB" id="A0A7W6Y072"/>
<accession>A0A7W6Y072</accession>